<dbReference type="Gene3D" id="1.10.10.10">
    <property type="entry name" value="Winged helix-like DNA-binding domain superfamily/Winged helix DNA-binding domain"/>
    <property type="match status" value="1"/>
</dbReference>
<dbReference type="InterPro" id="IPR036388">
    <property type="entry name" value="WH-like_DNA-bd_sf"/>
</dbReference>
<evidence type="ECO:0000256" key="3">
    <source>
        <dbReference type="ARBA" id="ARBA00023163"/>
    </source>
</evidence>
<evidence type="ECO:0000313" key="6">
    <source>
        <dbReference type="Proteomes" id="UP001224845"/>
    </source>
</evidence>
<protein>
    <submittedName>
        <fullName evidence="5">DNA-binding IclR family transcriptional regulator</fullName>
    </submittedName>
</protein>
<dbReference type="Proteomes" id="UP001224845">
    <property type="component" value="Unassembled WGS sequence"/>
</dbReference>
<gene>
    <name evidence="5" type="ORF">J2W39_003498</name>
</gene>
<dbReference type="InterPro" id="IPR029016">
    <property type="entry name" value="GAF-like_dom_sf"/>
</dbReference>
<accession>A0AAW8EGH9</accession>
<dbReference type="AlphaFoldDB" id="A0AAW8EGH9"/>
<dbReference type="SUPFAM" id="SSF46785">
    <property type="entry name" value="Winged helix' DNA-binding domain"/>
    <property type="match status" value="1"/>
</dbReference>
<evidence type="ECO:0000256" key="1">
    <source>
        <dbReference type="ARBA" id="ARBA00023015"/>
    </source>
</evidence>
<dbReference type="InterPro" id="IPR050707">
    <property type="entry name" value="HTH_MetabolicPath_Reg"/>
</dbReference>
<comment type="caution">
    <text evidence="5">The sequence shown here is derived from an EMBL/GenBank/DDBJ whole genome shotgun (WGS) entry which is preliminary data.</text>
</comment>
<keyword evidence="2 5" id="KW-0238">DNA-binding</keyword>
<dbReference type="GO" id="GO:0003677">
    <property type="term" value="F:DNA binding"/>
    <property type="evidence" value="ECO:0007669"/>
    <property type="project" value="UniProtKB-KW"/>
</dbReference>
<dbReference type="SMART" id="SM00346">
    <property type="entry name" value="HTH_ICLR"/>
    <property type="match status" value="1"/>
</dbReference>
<name>A0AAW8EGH9_VARPD</name>
<dbReference type="Gene3D" id="3.30.450.40">
    <property type="match status" value="1"/>
</dbReference>
<keyword evidence="3" id="KW-0804">Transcription</keyword>
<dbReference type="InterPro" id="IPR005471">
    <property type="entry name" value="Tscrpt_reg_IclR_N"/>
</dbReference>
<evidence type="ECO:0000313" key="5">
    <source>
        <dbReference type="EMBL" id="MDP9972256.1"/>
    </source>
</evidence>
<sequence length="228" mass="24909">MLARSPEPLTLKSISEGLDLVTSTCLHILRVLVDEGMVKVEPGTKRYSLDVGVLSLARSVAENNPFPARIQAALDRLSEAWNVTTIGVKVSGVEDLVVLSLARSRGPFRLYVEVGSRFPALTSATGRLVSAYADLSDAELARRFKTLAWENPPDLETWKKEVRAAQRKGFAIDRGNYMSGITVIAVPIFDAQKRMTHALVALGVADQMTSERTKSLTVDLVREAKALS</sequence>
<dbReference type="PANTHER" id="PTHR30136">
    <property type="entry name" value="HELIX-TURN-HELIX TRANSCRIPTIONAL REGULATOR, ICLR FAMILY"/>
    <property type="match status" value="1"/>
</dbReference>
<dbReference type="Pfam" id="PF01614">
    <property type="entry name" value="IclR_C"/>
    <property type="match status" value="1"/>
</dbReference>
<dbReference type="InterPro" id="IPR036390">
    <property type="entry name" value="WH_DNA-bd_sf"/>
</dbReference>
<dbReference type="GO" id="GO:0003700">
    <property type="term" value="F:DNA-binding transcription factor activity"/>
    <property type="evidence" value="ECO:0007669"/>
    <property type="project" value="TreeGrafter"/>
</dbReference>
<proteinExistence type="predicted"/>
<evidence type="ECO:0000259" key="4">
    <source>
        <dbReference type="PROSITE" id="PS51078"/>
    </source>
</evidence>
<keyword evidence="1" id="KW-0805">Transcription regulation</keyword>
<evidence type="ECO:0000256" key="2">
    <source>
        <dbReference type="ARBA" id="ARBA00023125"/>
    </source>
</evidence>
<dbReference type="PANTHER" id="PTHR30136:SF24">
    <property type="entry name" value="HTH-TYPE TRANSCRIPTIONAL REPRESSOR ALLR"/>
    <property type="match status" value="1"/>
</dbReference>
<dbReference type="EMBL" id="JAUSRV010000008">
    <property type="protein sequence ID" value="MDP9972256.1"/>
    <property type="molecule type" value="Genomic_DNA"/>
</dbReference>
<organism evidence="5 6">
    <name type="scientific">Variovorax paradoxus</name>
    <dbReference type="NCBI Taxonomy" id="34073"/>
    <lineage>
        <taxon>Bacteria</taxon>
        <taxon>Pseudomonadati</taxon>
        <taxon>Pseudomonadota</taxon>
        <taxon>Betaproteobacteria</taxon>
        <taxon>Burkholderiales</taxon>
        <taxon>Comamonadaceae</taxon>
        <taxon>Variovorax</taxon>
    </lineage>
</organism>
<reference evidence="5" key="1">
    <citation type="submission" date="2023-07" db="EMBL/GenBank/DDBJ databases">
        <title>Sorghum-associated microbial communities from plants grown in Nebraska, USA.</title>
        <authorList>
            <person name="Schachtman D."/>
        </authorList>
    </citation>
    <scope>NUCLEOTIDE SEQUENCE</scope>
    <source>
        <strain evidence="5">DS3315</strain>
    </source>
</reference>
<feature type="domain" description="IclR-ED" evidence="4">
    <location>
        <begin position="52"/>
        <end position="228"/>
    </location>
</feature>
<dbReference type="SUPFAM" id="SSF55781">
    <property type="entry name" value="GAF domain-like"/>
    <property type="match status" value="1"/>
</dbReference>
<dbReference type="InterPro" id="IPR014757">
    <property type="entry name" value="Tscrpt_reg_IclR_C"/>
</dbReference>
<dbReference type="PROSITE" id="PS51078">
    <property type="entry name" value="ICLR_ED"/>
    <property type="match status" value="1"/>
</dbReference>
<dbReference type="GO" id="GO:0045892">
    <property type="term" value="P:negative regulation of DNA-templated transcription"/>
    <property type="evidence" value="ECO:0007669"/>
    <property type="project" value="TreeGrafter"/>
</dbReference>
<dbReference type="Pfam" id="PF09339">
    <property type="entry name" value="HTH_IclR"/>
    <property type="match status" value="1"/>
</dbReference>